<dbReference type="Pfam" id="PF20370">
    <property type="entry name" value="DUF6665"/>
    <property type="match status" value="1"/>
</dbReference>
<evidence type="ECO:0000313" key="1">
    <source>
        <dbReference type="EMBL" id="MCP8937312.1"/>
    </source>
</evidence>
<keyword evidence="2" id="KW-1185">Reference proteome</keyword>
<evidence type="ECO:0000313" key="2">
    <source>
        <dbReference type="Proteomes" id="UP001205890"/>
    </source>
</evidence>
<dbReference type="InterPro" id="IPR046606">
    <property type="entry name" value="DUF6665"/>
</dbReference>
<organism evidence="1 2">
    <name type="scientific">Alsobacter ponti</name>
    <dbReference type="NCBI Taxonomy" id="2962936"/>
    <lineage>
        <taxon>Bacteria</taxon>
        <taxon>Pseudomonadati</taxon>
        <taxon>Pseudomonadota</taxon>
        <taxon>Alphaproteobacteria</taxon>
        <taxon>Hyphomicrobiales</taxon>
        <taxon>Alsobacteraceae</taxon>
        <taxon>Alsobacter</taxon>
    </lineage>
</organism>
<accession>A0ABT1L7C4</accession>
<protein>
    <submittedName>
        <fullName evidence="1">Uncharacterized protein</fullName>
    </submittedName>
</protein>
<dbReference type="EMBL" id="JANCLU010000001">
    <property type="protein sequence ID" value="MCP8937312.1"/>
    <property type="molecule type" value="Genomic_DNA"/>
</dbReference>
<comment type="caution">
    <text evidence="1">The sequence shown here is derived from an EMBL/GenBank/DDBJ whole genome shotgun (WGS) entry which is preliminary data.</text>
</comment>
<name>A0ABT1L7C4_9HYPH</name>
<proteinExistence type="predicted"/>
<dbReference type="RefSeq" id="WP_254738148.1">
    <property type="nucleotide sequence ID" value="NZ_JANCLU010000001.1"/>
</dbReference>
<dbReference type="Proteomes" id="UP001205890">
    <property type="component" value="Unassembled WGS sequence"/>
</dbReference>
<sequence>MSLRMPQSLYGGARQQTGVNVLEVEIAQQKAQTLGDLGRGLELALSRLAAFDAQAAPNAEAGPAVDAARAALLDAAADRAWTFMIQRELCGLRNWDAVVKSYAIPRAVLNRMGKVGR</sequence>
<gene>
    <name evidence="1" type="ORF">NK718_02185</name>
</gene>
<reference evidence="1 2" key="1">
    <citation type="submission" date="2022-07" db="EMBL/GenBank/DDBJ databases">
        <authorList>
            <person name="Li W.-J."/>
            <person name="Deng Q.-Q."/>
        </authorList>
    </citation>
    <scope>NUCLEOTIDE SEQUENCE [LARGE SCALE GENOMIC DNA]</scope>
    <source>
        <strain evidence="1 2">SYSU M60028</strain>
    </source>
</reference>